<dbReference type="GO" id="GO:0071897">
    <property type="term" value="P:DNA biosynthetic process"/>
    <property type="evidence" value="ECO:0007669"/>
    <property type="project" value="UniProtKB-ARBA"/>
</dbReference>
<protein>
    <recommendedName>
        <fullName evidence="2">Reverse transcriptase domain-containing protein</fullName>
    </recommendedName>
</protein>
<dbReference type="PANTHER" id="PTHR33395:SF22">
    <property type="entry name" value="REVERSE TRANSCRIPTASE DOMAIN-CONTAINING PROTEIN"/>
    <property type="match status" value="1"/>
</dbReference>
<name>A0A1B6K7U7_9HEMI</name>
<evidence type="ECO:0000313" key="1">
    <source>
        <dbReference type="EMBL" id="JAT07531.1"/>
    </source>
</evidence>
<organism evidence="1">
    <name type="scientific">Homalodisca liturata</name>
    <dbReference type="NCBI Taxonomy" id="320908"/>
    <lineage>
        <taxon>Eukaryota</taxon>
        <taxon>Metazoa</taxon>
        <taxon>Ecdysozoa</taxon>
        <taxon>Arthropoda</taxon>
        <taxon>Hexapoda</taxon>
        <taxon>Insecta</taxon>
        <taxon>Pterygota</taxon>
        <taxon>Neoptera</taxon>
        <taxon>Paraneoptera</taxon>
        <taxon>Hemiptera</taxon>
        <taxon>Auchenorrhyncha</taxon>
        <taxon>Membracoidea</taxon>
        <taxon>Cicadellidae</taxon>
        <taxon>Cicadellinae</taxon>
        <taxon>Proconiini</taxon>
        <taxon>Homalodisca</taxon>
    </lineage>
</organism>
<reference evidence="1" key="1">
    <citation type="submission" date="2015-11" db="EMBL/GenBank/DDBJ databases">
        <title>De novo transcriptome assembly of four potential Pierce s Disease insect vectors from Arizona vineyards.</title>
        <authorList>
            <person name="Tassone E.E."/>
        </authorList>
    </citation>
    <scope>NUCLEOTIDE SEQUENCE</scope>
</reference>
<dbReference type="AlphaFoldDB" id="A0A1B6K7U7"/>
<gene>
    <name evidence="1" type="ORF">g.3186</name>
</gene>
<evidence type="ECO:0008006" key="2">
    <source>
        <dbReference type="Google" id="ProtNLM"/>
    </source>
</evidence>
<accession>A0A1B6K7U7</accession>
<feature type="non-terminal residue" evidence="1">
    <location>
        <position position="201"/>
    </location>
</feature>
<dbReference type="SUPFAM" id="SSF56672">
    <property type="entry name" value="DNA/RNA polymerases"/>
    <property type="match status" value="1"/>
</dbReference>
<dbReference type="InterPro" id="IPR043502">
    <property type="entry name" value="DNA/RNA_pol_sf"/>
</dbReference>
<dbReference type="PANTHER" id="PTHR33395">
    <property type="entry name" value="TRANSCRIPTASE, PUTATIVE-RELATED-RELATED"/>
    <property type="match status" value="1"/>
</dbReference>
<sequence>LSRVCYYDYITYVQGCITSDPKAFWNFARNNKRLDMCPSTLKYGDQSETEAKQMCDLFASYFSSVFSPPSLVSNSYRFDTPFCLGELSFTASEVFDALGELDVTKGCGPDLIPSSVLRYCRVLLCNPLQALFNKSLHDGIFPDVLKLSYVVPIHKGGSEEDATNYRPIVIQSAVVNTFEKLVVKKLNPLFLNVISPKQHGF</sequence>
<proteinExistence type="predicted"/>
<feature type="non-terminal residue" evidence="1">
    <location>
        <position position="1"/>
    </location>
</feature>
<dbReference type="EMBL" id="GECU01000176">
    <property type="protein sequence ID" value="JAT07531.1"/>
    <property type="molecule type" value="Transcribed_RNA"/>
</dbReference>